<dbReference type="Pfam" id="PF04275">
    <property type="entry name" value="P-mevalo_kinase"/>
    <property type="match status" value="1"/>
</dbReference>
<dbReference type="Gene3D" id="3.40.50.300">
    <property type="entry name" value="P-loop containing nucleotide triphosphate hydrolases"/>
    <property type="match status" value="1"/>
</dbReference>
<accession>A0A6J5LQJ7</accession>
<name>A0A6J5LQJ7_9CAUD</name>
<organism evidence="1">
    <name type="scientific">uncultured Caudovirales phage</name>
    <dbReference type="NCBI Taxonomy" id="2100421"/>
    <lineage>
        <taxon>Viruses</taxon>
        <taxon>Duplodnaviria</taxon>
        <taxon>Heunggongvirae</taxon>
        <taxon>Uroviricota</taxon>
        <taxon>Caudoviricetes</taxon>
        <taxon>Peduoviridae</taxon>
        <taxon>Maltschvirus</taxon>
        <taxon>Maltschvirus maltsch</taxon>
    </lineage>
</organism>
<dbReference type="CDD" id="cd02019">
    <property type="entry name" value="NK"/>
    <property type="match status" value="1"/>
</dbReference>
<dbReference type="EMBL" id="LR796301">
    <property type="protein sequence ID" value="CAB4135513.1"/>
    <property type="molecule type" value="Genomic_DNA"/>
</dbReference>
<protein>
    <submittedName>
        <fullName evidence="1">NK domain containing protein</fullName>
    </submittedName>
</protein>
<proteinExistence type="predicted"/>
<dbReference type="GO" id="GO:0004631">
    <property type="term" value="F:phosphomevalonate kinase activity"/>
    <property type="evidence" value="ECO:0007669"/>
    <property type="project" value="InterPro"/>
</dbReference>
<dbReference type="GO" id="GO:0006695">
    <property type="term" value="P:cholesterol biosynthetic process"/>
    <property type="evidence" value="ECO:0007669"/>
    <property type="project" value="InterPro"/>
</dbReference>
<reference evidence="1" key="1">
    <citation type="submission" date="2020-04" db="EMBL/GenBank/DDBJ databases">
        <authorList>
            <person name="Chiriac C."/>
            <person name="Salcher M."/>
            <person name="Ghai R."/>
            <person name="Kavagutti S V."/>
        </authorList>
    </citation>
    <scope>NUCLEOTIDE SEQUENCE</scope>
</reference>
<sequence>MVQDNTDKTGHIVVAIAGYARTGKDTIADAIFNLSENRNPEYCVLITKFADALKQSVQEALEEVGLEVDAFTENTEEKAKIRPLLVAYGEYARSRNPNVWVDQVIENLVDWTNEAPTGLSLTLIPDMRYANEYDKLEAECKRHGWTFVPIYISRMGFGPANAEEARSINEMLDSDRFSRGNATTLVFEDGDVKGINDYALRFADSLNVYLRT</sequence>
<gene>
    <name evidence="1" type="ORF">UFOVP291_31</name>
</gene>
<dbReference type="InterPro" id="IPR027417">
    <property type="entry name" value="P-loop_NTPase"/>
</dbReference>
<dbReference type="InterPro" id="IPR005919">
    <property type="entry name" value="Pmev_kin_anim"/>
</dbReference>
<evidence type="ECO:0000313" key="1">
    <source>
        <dbReference type="EMBL" id="CAB4135513.1"/>
    </source>
</evidence>